<dbReference type="EMBL" id="BAABGR010000006">
    <property type="protein sequence ID" value="GAA4511680.1"/>
    <property type="molecule type" value="Genomic_DNA"/>
</dbReference>
<evidence type="ECO:0000256" key="1">
    <source>
        <dbReference type="SAM" id="MobiDB-lite"/>
    </source>
</evidence>
<sequence>MKTILFLAMLFHQVGEISVAVVQHTVVAQAADNEEDNNENNDQNTGDKGTPRPKVKILRTR</sequence>
<comment type="caution">
    <text evidence="2">The sequence shown here is derived from an EMBL/GenBank/DDBJ whole genome shotgun (WGS) entry which is preliminary data.</text>
</comment>
<reference evidence="3" key="1">
    <citation type="journal article" date="2019" name="Int. J. Syst. Evol. Microbiol.">
        <title>The Global Catalogue of Microorganisms (GCM) 10K type strain sequencing project: providing services to taxonomists for standard genome sequencing and annotation.</title>
        <authorList>
            <consortium name="The Broad Institute Genomics Platform"/>
            <consortium name="The Broad Institute Genome Sequencing Center for Infectious Disease"/>
            <person name="Wu L."/>
            <person name="Ma J."/>
        </authorList>
    </citation>
    <scope>NUCLEOTIDE SEQUENCE [LARGE SCALE GENOMIC DNA]</scope>
    <source>
        <strain evidence="3">JCM 17858</strain>
    </source>
</reference>
<accession>A0ABP8QWD3</accession>
<feature type="compositionally biased region" description="Basic residues" evidence="1">
    <location>
        <begin position="51"/>
        <end position="61"/>
    </location>
</feature>
<name>A0ABP8QWD3_9SPHI</name>
<protein>
    <submittedName>
        <fullName evidence="2">Uncharacterized protein</fullName>
    </submittedName>
</protein>
<proteinExistence type="predicted"/>
<evidence type="ECO:0000313" key="3">
    <source>
        <dbReference type="Proteomes" id="UP001500394"/>
    </source>
</evidence>
<evidence type="ECO:0000313" key="2">
    <source>
        <dbReference type="EMBL" id="GAA4511680.1"/>
    </source>
</evidence>
<feature type="region of interest" description="Disordered" evidence="1">
    <location>
        <begin position="30"/>
        <end position="61"/>
    </location>
</feature>
<dbReference type="Proteomes" id="UP001500394">
    <property type="component" value="Unassembled WGS sequence"/>
</dbReference>
<organism evidence="2 3">
    <name type="scientific">Sphingobacterium thermophilum</name>
    <dbReference type="NCBI Taxonomy" id="768534"/>
    <lineage>
        <taxon>Bacteria</taxon>
        <taxon>Pseudomonadati</taxon>
        <taxon>Bacteroidota</taxon>
        <taxon>Sphingobacteriia</taxon>
        <taxon>Sphingobacteriales</taxon>
        <taxon>Sphingobacteriaceae</taxon>
        <taxon>Sphingobacterium</taxon>
    </lineage>
</organism>
<gene>
    <name evidence="2" type="ORF">GCM10023173_04700</name>
</gene>
<dbReference type="RefSeq" id="WP_039053268.1">
    <property type="nucleotide sequence ID" value="NZ_BAABGR010000006.1"/>
</dbReference>
<keyword evidence="3" id="KW-1185">Reference proteome</keyword>